<name>A0A9E7SMV4_THEAG</name>
<dbReference type="Proteomes" id="UP001055732">
    <property type="component" value="Chromosome"/>
</dbReference>
<dbReference type="KEGG" id="tagg:NF865_07025"/>
<dbReference type="AlphaFoldDB" id="A0A9E7SMV4"/>
<proteinExistence type="predicted"/>
<dbReference type="RefSeq" id="WP_253304045.1">
    <property type="nucleotide sequence ID" value="NZ_CP099582.1"/>
</dbReference>
<dbReference type="EMBL" id="CP099582">
    <property type="protein sequence ID" value="USS40088.1"/>
    <property type="molecule type" value="Genomic_DNA"/>
</dbReference>
<accession>A0A9E7SMV4</accession>
<protein>
    <submittedName>
        <fullName evidence="1">Uncharacterized protein</fullName>
    </submittedName>
</protein>
<evidence type="ECO:0000313" key="1">
    <source>
        <dbReference type="EMBL" id="USS40088.1"/>
    </source>
</evidence>
<keyword evidence="2" id="KW-1185">Reference proteome</keyword>
<gene>
    <name evidence="1" type="ORF">NF865_07025</name>
</gene>
<sequence length="156" mass="17159">MNIIMIAHCKRIPSIAEIPSSLNSYATSNTSIDSTLLKYVTLPNAEQSAQPKTSIRAVKILLAPQNVVRAILFEKDKDDEIYAYIYEQSREISKAMSEFTGIEDTMSINWDFGGSIILTVSAKELGLQVLNIPISGDQLEDLLASGKLYNMGKIGT</sequence>
<reference evidence="1" key="2">
    <citation type="submission" date="2022-06" db="EMBL/GenBank/DDBJ databases">
        <authorList>
            <person name="Park Y.-J."/>
        </authorList>
    </citation>
    <scope>NUCLEOTIDE SEQUENCE</scope>
    <source>
        <strain evidence="1">TY</strain>
    </source>
</reference>
<organism evidence="1 2">
    <name type="scientific">Thermococcus aggregans</name>
    <dbReference type="NCBI Taxonomy" id="110163"/>
    <lineage>
        <taxon>Archaea</taxon>
        <taxon>Methanobacteriati</taxon>
        <taxon>Methanobacteriota</taxon>
        <taxon>Thermococci</taxon>
        <taxon>Thermococcales</taxon>
        <taxon>Thermococcaceae</taxon>
        <taxon>Thermococcus</taxon>
    </lineage>
</organism>
<evidence type="ECO:0000313" key="2">
    <source>
        <dbReference type="Proteomes" id="UP001055732"/>
    </source>
</evidence>
<reference evidence="1" key="1">
    <citation type="journal article" date="1998" name="Int. J. Syst. Bacteriol. 48 Pt">
        <title>Thermococcus guaymasensis sp. nov. and Thermococcus aggregans sp. nov., two novel thermophilic archaea isolated from the Guaymas Basin hydrothermal vent site.</title>
        <authorList>
            <person name="Canganella F."/>
            <person name="Jones W.J."/>
            <person name="Gambacorta A."/>
            <person name="Antranikian G."/>
        </authorList>
    </citation>
    <scope>NUCLEOTIDE SEQUENCE</scope>
    <source>
        <strain evidence="1">TY</strain>
    </source>
</reference>